<evidence type="ECO:0000313" key="8">
    <source>
        <dbReference type="Proteomes" id="UP000054928"/>
    </source>
</evidence>
<dbReference type="InterPro" id="IPR017907">
    <property type="entry name" value="Znf_RING_CS"/>
</dbReference>
<dbReference type="RefSeq" id="XP_024580283.1">
    <property type="nucleotide sequence ID" value="XM_024729957.1"/>
</dbReference>
<feature type="compositionally biased region" description="Acidic residues" evidence="5">
    <location>
        <begin position="1"/>
        <end position="10"/>
    </location>
</feature>
<dbReference type="InterPro" id="IPR013083">
    <property type="entry name" value="Znf_RING/FYVE/PHD"/>
</dbReference>
<evidence type="ECO:0000256" key="5">
    <source>
        <dbReference type="SAM" id="MobiDB-lite"/>
    </source>
</evidence>
<dbReference type="Gene3D" id="3.30.40.10">
    <property type="entry name" value="Zinc/RING finger domain, C3HC4 (zinc finger)"/>
    <property type="match status" value="1"/>
</dbReference>
<dbReference type="Proteomes" id="UP000054928">
    <property type="component" value="Unassembled WGS sequence"/>
</dbReference>
<proteinExistence type="predicted"/>
<dbReference type="PANTHER" id="PTHR23327">
    <property type="entry name" value="RING FINGER PROTEIN 127"/>
    <property type="match status" value="1"/>
</dbReference>
<dbReference type="EMBL" id="CCYD01000810">
    <property type="protein sequence ID" value="CEG43914.1"/>
    <property type="molecule type" value="Genomic_DNA"/>
</dbReference>
<dbReference type="GO" id="GO:0008270">
    <property type="term" value="F:zinc ion binding"/>
    <property type="evidence" value="ECO:0007669"/>
    <property type="project" value="UniProtKB-KW"/>
</dbReference>
<evidence type="ECO:0000259" key="6">
    <source>
        <dbReference type="PROSITE" id="PS50089"/>
    </source>
</evidence>
<evidence type="ECO:0000256" key="4">
    <source>
        <dbReference type="PROSITE-ProRule" id="PRU00175"/>
    </source>
</evidence>
<feature type="compositionally biased region" description="Basic and acidic residues" evidence="5">
    <location>
        <begin position="663"/>
        <end position="672"/>
    </location>
</feature>
<feature type="compositionally biased region" description="Acidic residues" evidence="5">
    <location>
        <begin position="725"/>
        <end position="756"/>
    </location>
</feature>
<dbReference type="STRING" id="4781.A0A0P1ARK0"/>
<feature type="compositionally biased region" description="Acidic residues" evidence="5">
    <location>
        <begin position="457"/>
        <end position="473"/>
    </location>
</feature>
<feature type="compositionally biased region" description="Acidic residues" evidence="5">
    <location>
        <begin position="17"/>
        <end position="29"/>
    </location>
</feature>
<keyword evidence="3" id="KW-0862">Zinc</keyword>
<dbReference type="OMA" id="CIICQYA"/>
<reference evidence="8" key="1">
    <citation type="submission" date="2014-09" db="EMBL/GenBank/DDBJ databases">
        <authorList>
            <person name="Sharma Rahul"/>
            <person name="Thines Marco"/>
        </authorList>
    </citation>
    <scope>NUCLEOTIDE SEQUENCE [LARGE SCALE GENOMIC DNA]</scope>
</reference>
<feature type="region of interest" description="Disordered" evidence="5">
    <location>
        <begin position="724"/>
        <end position="756"/>
    </location>
</feature>
<feature type="compositionally biased region" description="Basic and acidic residues" evidence="5">
    <location>
        <begin position="631"/>
        <end position="652"/>
    </location>
</feature>
<keyword evidence="8" id="KW-1185">Reference proteome</keyword>
<feature type="domain" description="RING-type" evidence="6">
    <location>
        <begin position="131"/>
        <end position="173"/>
    </location>
</feature>
<name>A0A0P1ARK0_PLAHL</name>
<dbReference type="SUPFAM" id="SSF57850">
    <property type="entry name" value="RING/U-box"/>
    <property type="match status" value="1"/>
</dbReference>
<keyword evidence="2 4" id="KW-0863">Zinc-finger</keyword>
<dbReference type="SMART" id="SM00184">
    <property type="entry name" value="RING"/>
    <property type="match status" value="1"/>
</dbReference>
<feature type="compositionally biased region" description="Basic and acidic residues" evidence="5">
    <location>
        <begin position="43"/>
        <end position="63"/>
    </location>
</feature>
<evidence type="ECO:0000256" key="3">
    <source>
        <dbReference type="ARBA" id="ARBA00022833"/>
    </source>
</evidence>
<sequence length="756" mass="87820">MVWTQDDADVEYTREVEVEDGKEEQNQSEEDNKINIKVQDLNVETKRQQEYNENDQEREHKTEESEDEVQFMGSTDVAKTSNGREGNEEKQEEDVVTLPSCKFSKDQSITYDQSRAKTNVTPATLEAELQCIICHCTMFKPVSAICGHSFCRVCLLDSLLTRSMEETSCPICRTDIMQFYSVKVSLVSVFSVNVTLWSVIQLLIPSIATRISSYQIKEEQEFKRKLDQLSIMWNVSHLKEHAAIYHEDNEERETGLSTRRDEEHRRHDEYPVLRVEDTRDGNLQISRNIVLDTHDANEDGYMNMRVGMALVDFPSVFELYNEHQECSVNVIKMEEDEEVTDGMPFFMNEDGDDDALVCSSYYNEICLRVCDDAGICLMERTRGAHGGVVVFPGLRLDVPGGLYTFRFTDDLYGLQLSVTTQLRMPDEISDTPVADFISLINNEARDGSRRQRRQNDDSDSEDGYDQYENESDDSFIVNDDVHNKELDASFSDDDEEKDVIDDRKCRRSRRKIQTIEEHADEMSSEDDEYTYHNVKDAVKCQESDNESDVRSSRRNNRVVDDVVFSSDSEAACRNVLLIGNDEKDHEEHENIDIARPRHRNANQILDSEDEDECGHVKNEKSFFNKKRLDQRKRSDSDVEETNRILEREDWSKSEVTSSYSPRESFKEDEERSRKRARIITEIESEEEKDEIERSIVAACSDHAHNDVEYEDDDVNNSHIQRINQYDDDEYEHDEDNEAIEDLDNECDYPLENDVDM</sequence>
<organism evidence="7 8">
    <name type="scientific">Plasmopara halstedii</name>
    <name type="common">Downy mildew of sunflower</name>
    <dbReference type="NCBI Taxonomy" id="4781"/>
    <lineage>
        <taxon>Eukaryota</taxon>
        <taxon>Sar</taxon>
        <taxon>Stramenopiles</taxon>
        <taxon>Oomycota</taxon>
        <taxon>Peronosporomycetes</taxon>
        <taxon>Peronosporales</taxon>
        <taxon>Peronosporaceae</taxon>
        <taxon>Plasmopara</taxon>
    </lineage>
</organism>
<feature type="compositionally biased region" description="Basic and acidic residues" evidence="5">
    <location>
        <begin position="445"/>
        <end position="456"/>
    </location>
</feature>
<dbReference type="PROSITE" id="PS00518">
    <property type="entry name" value="ZF_RING_1"/>
    <property type="match status" value="1"/>
</dbReference>
<dbReference type="GeneID" id="36409253"/>
<dbReference type="PROSITE" id="PS50089">
    <property type="entry name" value="ZF_RING_2"/>
    <property type="match status" value="1"/>
</dbReference>
<feature type="region of interest" description="Disordered" evidence="5">
    <location>
        <begin position="1"/>
        <end position="95"/>
    </location>
</feature>
<evidence type="ECO:0000256" key="2">
    <source>
        <dbReference type="ARBA" id="ARBA00022771"/>
    </source>
</evidence>
<dbReference type="OrthoDB" id="6105938at2759"/>
<protein>
    <submittedName>
        <fullName evidence="7">Predicted E3 ubiquitin ligase</fullName>
    </submittedName>
</protein>
<evidence type="ECO:0000256" key="1">
    <source>
        <dbReference type="ARBA" id="ARBA00022723"/>
    </source>
</evidence>
<keyword evidence="1" id="KW-0479">Metal-binding</keyword>
<feature type="region of interest" description="Disordered" evidence="5">
    <location>
        <begin position="445"/>
        <end position="478"/>
    </location>
</feature>
<keyword evidence="7" id="KW-0436">Ligase</keyword>
<evidence type="ECO:0000313" key="7">
    <source>
        <dbReference type="EMBL" id="CEG43914.1"/>
    </source>
</evidence>
<accession>A0A0P1ARK0</accession>
<feature type="region of interest" description="Disordered" evidence="5">
    <location>
        <begin position="624"/>
        <end position="677"/>
    </location>
</feature>
<dbReference type="GO" id="GO:0016874">
    <property type="term" value="F:ligase activity"/>
    <property type="evidence" value="ECO:0007669"/>
    <property type="project" value="UniProtKB-KW"/>
</dbReference>
<dbReference type="InterPro" id="IPR001841">
    <property type="entry name" value="Znf_RING"/>
</dbReference>
<dbReference type="AlphaFoldDB" id="A0A0P1ARK0"/>